<dbReference type="PANTHER" id="PTHR30489">
    <property type="entry name" value="LIPOPROTEIN-RELEASING SYSTEM TRANSMEMBRANE PROTEIN LOLE"/>
    <property type="match status" value="1"/>
</dbReference>
<gene>
    <name evidence="9" type="ORF">SAMN04487956_11251</name>
</gene>
<keyword evidence="3" id="KW-1003">Cell membrane</keyword>
<dbReference type="OrthoDB" id="5137249at2"/>
<evidence type="ECO:0000256" key="4">
    <source>
        <dbReference type="ARBA" id="ARBA00022692"/>
    </source>
</evidence>
<dbReference type="Pfam" id="PF02687">
    <property type="entry name" value="FtsX"/>
    <property type="match status" value="2"/>
</dbReference>
<protein>
    <submittedName>
        <fullName evidence="9">Putative ABC transport system permease protein</fullName>
    </submittedName>
</protein>
<comment type="similarity">
    <text evidence="2">Belongs to the ABC-4 integral membrane protein family. LolC/E subfamily.</text>
</comment>
<feature type="transmembrane region" description="Helical" evidence="7">
    <location>
        <begin position="269"/>
        <end position="290"/>
    </location>
</feature>
<feature type="transmembrane region" description="Helical" evidence="7">
    <location>
        <begin position="433"/>
        <end position="455"/>
    </location>
</feature>
<feature type="domain" description="ABC3 transporter permease C-terminal" evidence="8">
    <location>
        <begin position="660"/>
        <end position="776"/>
    </location>
</feature>
<evidence type="ECO:0000256" key="3">
    <source>
        <dbReference type="ARBA" id="ARBA00022475"/>
    </source>
</evidence>
<evidence type="ECO:0000256" key="2">
    <source>
        <dbReference type="ARBA" id="ARBA00005236"/>
    </source>
</evidence>
<dbReference type="GO" id="GO:0098797">
    <property type="term" value="C:plasma membrane protein complex"/>
    <property type="evidence" value="ECO:0007669"/>
    <property type="project" value="TreeGrafter"/>
</dbReference>
<comment type="subcellular location">
    <subcellularLocation>
        <location evidence="1">Cell membrane</location>
        <topology evidence="1">Multi-pass membrane protein</topology>
    </subcellularLocation>
</comment>
<keyword evidence="6 7" id="KW-0472">Membrane</keyword>
<organism evidence="9 10">
    <name type="scientific">Halomonas saccharevitans</name>
    <dbReference type="NCBI Taxonomy" id="416872"/>
    <lineage>
        <taxon>Bacteria</taxon>
        <taxon>Pseudomonadati</taxon>
        <taxon>Pseudomonadota</taxon>
        <taxon>Gammaproteobacteria</taxon>
        <taxon>Oceanospirillales</taxon>
        <taxon>Halomonadaceae</taxon>
        <taxon>Halomonas</taxon>
    </lineage>
</organism>
<feature type="transmembrane region" description="Helical" evidence="7">
    <location>
        <begin position="710"/>
        <end position="733"/>
    </location>
</feature>
<feature type="transmembrane region" description="Helical" evidence="7">
    <location>
        <begin position="753"/>
        <end position="771"/>
    </location>
</feature>
<feature type="transmembrane region" description="Helical" evidence="7">
    <location>
        <begin position="311"/>
        <end position="337"/>
    </location>
</feature>
<proteinExistence type="inferred from homology"/>
<dbReference type="GO" id="GO:0044874">
    <property type="term" value="P:lipoprotein localization to outer membrane"/>
    <property type="evidence" value="ECO:0007669"/>
    <property type="project" value="TreeGrafter"/>
</dbReference>
<dbReference type="InterPro" id="IPR003838">
    <property type="entry name" value="ABC3_permease_C"/>
</dbReference>
<evidence type="ECO:0000313" key="10">
    <source>
        <dbReference type="Proteomes" id="UP000199594"/>
    </source>
</evidence>
<accession>A0A1I6ZNT6</accession>
<evidence type="ECO:0000256" key="5">
    <source>
        <dbReference type="ARBA" id="ARBA00022989"/>
    </source>
</evidence>
<feature type="transmembrane region" description="Helical" evidence="7">
    <location>
        <begin position="20"/>
        <end position="40"/>
    </location>
</feature>
<feature type="transmembrane region" description="Helical" evidence="7">
    <location>
        <begin position="357"/>
        <end position="378"/>
    </location>
</feature>
<evidence type="ECO:0000256" key="7">
    <source>
        <dbReference type="SAM" id="Phobius"/>
    </source>
</evidence>
<feature type="transmembrane region" description="Helical" evidence="7">
    <location>
        <begin position="655"/>
        <end position="675"/>
    </location>
</feature>
<evidence type="ECO:0000313" key="9">
    <source>
        <dbReference type="EMBL" id="SFT64373.1"/>
    </source>
</evidence>
<keyword evidence="5 7" id="KW-1133">Transmembrane helix</keyword>
<keyword evidence="4 7" id="KW-0812">Transmembrane</keyword>
<reference evidence="9 10" key="1">
    <citation type="submission" date="2016-10" db="EMBL/GenBank/DDBJ databases">
        <authorList>
            <person name="de Groot N.N."/>
        </authorList>
    </citation>
    <scope>NUCLEOTIDE SEQUENCE [LARGE SCALE GENOMIC DNA]</scope>
    <source>
        <strain evidence="9 10">CGMCC 1.6493</strain>
    </source>
</reference>
<name>A0A1I6ZNT6_9GAMM</name>
<dbReference type="PANTHER" id="PTHR30489:SF0">
    <property type="entry name" value="LIPOPROTEIN-RELEASING SYSTEM TRANSMEMBRANE PROTEIN LOLE"/>
    <property type="match status" value="1"/>
</dbReference>
<evidence type="ECO:0000259" key="8">
    <source>
        <dbReference type="Pfam" id="PF02687"/>
    </source>
</evidence>
<dbReference type="Proteomes" id="UP000199594">
    <property type="component" value="Unassembled WGS sequence"/>
</dbReference>
<dbReference type="AlphaFoldDB" id="A0A1I6ZNT6"/>
<feature type="domain" description="ABC3 transporter permease C-terminal" evidence="8">
    <location>
        <begin position="269"/>
        <end position="389"/>
    </location>
</feature>
<dbReference type="InterPro" id="IPR051447">
    <property type="entry name" value="Lipoprotein-release_system"/>
</dbReference>
<evidence type="ECO:0000256" key="6">
    <source>
        <dbReference type="ARBA" id="ARBA00023136"/>
    </source>
</evidence>
<evidence type="ECO:0000256" key="1">
    <source>
        <dbReference type="ARBA" id="ARBA00004651"/>
    </source>
</evidence>
<sequence length="787" mass="86495">MKALHRKLLRDLGRLKGQALAIAVVVAGGVMTLILAVTMLDALTRAQERFYASHHFAEVFADVTRAPLGLVERLQRVPGVNLIEARVTAPVRLRVPDFEDPVRGQLVSIPDGRQPTLNRLHLVAGQLPTAGREGQVVVSDAFAEAHGLTPGDSLEAIINGRRTLLDLSGIALSPEFLYQAGPTDLVPDYRRYAILWMNQEALADAYGMEGAFNQLSLTLQSGADRETIIDALDLALARYGGTGARTRHDQPSHRFLEEELDQQRAQARILPTIFLLVSAFLLNVVMTRIIQTQREQIAILKAFGYRDAELARHYAGLALLIVLLGWALGVGLGAWTARWMAGLYADYFRFPEMRFPVPPWALALSLLLAGLSALAGTWRAVWQSVSAPPAEAMRPPAPQRFRRSWLERSALRHALGGEGRIILRQLARQPAKMALSVIGIALSAGLLMMGAWQIAALDQMLDRQYRDILRMDIELTFNDPTPVRALGELRHLPGVLAVETWRRVPATLIHGHRRYRTSLTGLEATPRLRPIVDAAGNAQPLPPEGLVLTRYLGEWLGVAAGDRLEVAIMEGHRRRLSLPVATLVDEPVGVGAYLRRERLNRLMREGPAIGGAWLLVDDNRRDALIDALHDLPVVAGIGLMDEAERDVRRYLDETLQVFAIVFVVLAGSIGFGVIYNNARISFAERSRELATLLVLGYTRAEVSRILLGEIALLGVLAILPGWAVGAGFCALLSEAFSSELFRIPLIFTPRLFGLSVAGVVAASALVGLLMLRRLWHLDKVAVLKAPE</sequence>
<dbReference type="EMBL" id="FPAQ01000012">
    <property type="protein sequence ID" value="SFT64373.1"/>
    <property type="molecule type" value="Genomic_DNA"/>
</dbReference>
<dbReference type="RefSeq" id="WP_089848679.1">
    <property type="nucleotide sequence ID" value="NZ_FPAQ01000012.1"/>
</dbReference>